<comment type="caution">
    <text evidence="1">The sequence shown here is derived from an EMBL/GenBank/DDBJ whole genome shotgun (WGS) entry which is preliminary data.</text>
</comment>
<dbReference type="AlphaFoldDB" id="A0A5J4QVQ4"/>
<proteinExistence type="predicted"/>
<accession>A0A5J4QVQ4</accession>
<sequence length="213" mass="24824">MIQIEQIKNYFPIQIQENSIFDKHILKEYLQLMIMDYLSSTPYIQKITFIGGTNLRLVKGIDRFSEDLDFDCKDLSKEEFIGMTNGVIRFLIRSGLRVEAKDKDNPKLTGLSPAEFEELSADFSFELEAYMSEYTFEGKERVRVYKPRKRSSLPTVKDKLFFILVFMKTNPLQEHHAASFGMTQPKANVHPFIHTLTSENAKTFRRITCKESI</sequence>
<evidence type="ECO:0000313" key="1">
    <source>
        <dbReference type="EMBL" id="KAA6326017.1"/>
    </source>
</evidence>
<dbReference type="Gene3D" id="3.10.450.620">
    <property type="entry name" value="JHP933, nucleotidyltransferase-like core domain"/>
    <property type="match status" value="1"/>
</dbReference>
<dbReference type="Pfam" id="PF08843">
    <property type="entry name" value="AbiEii"/>
    <property type="match status" value="1"/>
</dbReference>
<name>A0A5J4QVQ4_9ZZZZ</name>
<dbReference type="EMBL" id="SNRY01002244">
    <property type="protein sequence ID" value="KAA6326017.1"/>
    <property type="molecule type" value="Genomic_DNA"/>
</dbReference>
<reference evidence="1" key="1">
    <citation type="submission" date="2019-03" db="EMBL/GenBank/DDBJ databases">
        <title>Single cell metagenomics reveals metabolic interactions within the superorganism composed of flagellate Streblomastix strix and complex community of Bacteroidetes bacteria on its surface.</title>
        <authorList>
            <person name="Treitli S.C."/>
            <person name="Kolisko M."/>
            <person name="Husnik F."/>
            <person name="Keeling P."/>
            <person name="Hampl V."/>
        </authorList>
    </citation>
    <scope>NUCLEOTIDE SEQUENCE</scope>
    <source>
        <strain evidence="1">STM</strain>
    </source>
</reference>
<gene>
    <name evidence="1" type="ORF">EZS27_024828</name>
</gene>
<protein>
    <submittedName>
        <fullName evidence="1">Uncharacterized protein</fullName>
    </submittedName>
</protein>
<dbReference type="InterPro" id="IPR014942">
    <property type="entry name" value="AbiEii"/>
</dbReference>
<organism evidence="1">
    <name type="scientific">termite gut metagenome</name>
    <dbReference type="NCBI Taxonomy" id="433724"/>
    <lineage>
        <taxon>unclassified sequences</taxon>
        <taxon>metagenomes</taxon>
        <taxon>organismal metagenomes</taxon>
    </lineage>
</organism>